<gene>
    <name evidence="1" type="ORF">PSON_ATCC_30995.1.T2250018</name>
</gene>
<sequence>MNVILELIIQTMAINKFFSYQFVIGIIDVNGKHVKIIQIKTRVLLQQIQLIRILFNHVHGKMVLVLLQIIFFQKKTCFLNTDQTARWSSNNEDGYCIPCSTQFNQLLVPRNKCLCAQILTQCECNLANYYWNQGFCIQSGCPQIQLQCVQIAECYWLYDSNYSQGGSCKFILNPILPEFCTKPRGKNSLECLSQTSLCPVSIDGVCQSREHLQQASSLCNYVQMELDRKDIAKMKINLLQLTVQGECYLFDKACLSNVTSCKCEQMTCESYPQTNCSFVYQNIDRANIEICVWNGNSCSPASYLIKQDSFQQCYQTTGGTYH</sequence>
<reference evidence="1" key="1">
    <citation type="submission" date="2021-01" db="EMBL/GenBank/DDBJ databases">
        <authorList>
            <consortium name="Genoscope - CEA"/>
            <person name="William W."/>
        </authorList>
    </citation>
    <scope>NUCLEOTIDE SEQUENCE</scope>
</reference>
<dbReference type="Proteomes" id="UP000692954">
    <property type="component" value="Unassembled WGS sequence"/>
</dbReference>
<dbReference type="AlphaFoldDB" id="A0A8S1RSV8"/>
<evidence type="ECO:0000313" key="2">
    <source>
        <dbReference type="Proteomes" id="UP000692954"/>
    </source>
</evidence>
<comment type="caution">
    <text evidence="1">The sequence shown here is derived from an EMBL/GenBank/DDBJ whole genome shotgun (WGS) entry which is preliminary data.</text>
</comment>
<dbReference type="EMBL" id="CAJJDN010000225">
    <property type="protein sequence ID" value="CAD8129484.1"/>
    <property type="molecule type" value="Genomic_DNA"/>
</dbReference>
<name>A0A8S1RSV8_9CILI</name>
<organism evidence="1 2">
    <name type="scientific">Paramecium sonneborni</name>
    <dbReference type="NCBI Taxonomy" id="65129"/>
    <lineage>
        <taxon>Eukaryota</taxon>
        <taxon>Sar</taxon>
        <taxon>Alveolata</taxon>
        <taxon>Ciliophora</taxon>
        <taxon>Intramacronucleata</taxon>
        <taxon>Oligohymenophorea</taxon>
        <taxon>Peniculida</taxon>
        <taxon>Parameciidae</taxon>
        <taxon>Paramecium</taxon>
    </lineage>
</organism>
<evidence type="ECO:0000313" key="1">
    <source>
        <dbReference type="EMBL" id="CAD8129484.1"/>
    </source>
</evidence>
<proteinExistence type="predicted"/>
<accession>A0A8S1RSV8</accession>
<keyword evidence="2" id="KW-1185">Reference proteome</keyword>
<protein>
    <submittedName>
        <fullName evidence="1">Uncharacterized protein</fullName>
    </submittedName>
</protein>